<name>A0AAE3UKC3_9BACT</name>
<accession>A0AAE3UKC3</accession>
<gene>
    <name evidence="1" type="ORF">QNI22_40465</name>
</gene>
<comment type="caution">
    <text evidence="1">The sequence shown here is derived from an EMBL/GenBank/DDBJ whole genome shotgun (WGS) entry which is preliminary data.</text>
</comment>
<dbReference type="Proteomes" id="UP001232063">
    <property type="component" value="Unassembled WGS sequence"/>
</dbReference>
<feature type="non-terminal residue" evidence="1">
    <location>
        <position position="183"/>
    </location>
</feature>
<organism evidence="1 2">
    <name type="scientific">Xanthocytophaga agilis</name>
    <dbReference type="NCBI Taxonomy" id="3048010"/>
    <lineage>
        <taxon>Bacteria</taxon>
        <taxon>Pseudomonadati</taxon>
        <taxon>Bacteroidota</taxon>
        <taxon>Cytophagia</taxon>
        <taxon>Cytophagales</taxon>
        <taxon>Rhodocytophagaceae</taxon>
        <taxon>Xanthocytophaga</taxon>
    </lineage>
</organism>
<protein>
    <submittedName>
        <fullName evidence="1">SprB repeat-containing protein</fullName>
    </submittedName>
</protein>
<evidence type="ECO:0000313" key="2">
    <source>
        <dbReference type="Proteomes" id="UP001232063"/>
    </source>
</evidence>
<dbReference type="EMBL" id="JASJOU010000064">
    <property type="protein sequence ID" value="MDJ1506973.1"/>
    <property type="molecule type" value="Genomic_DNA"/>
</dbReference>
<evidence type="ECO:0000313" key="1">
    <source>
        <dbReference type="EMBL" id="MDJ1506973.1"/>
    </source>
</evidence>
<sequence length="183" mass="18731">IDGVNFQTSNTFTGLAGNSYSVSVRDANNCKVSYTQVITAPNGISAVTINTTSESSCLTKDGAITVTVTGGTAPYQYFIDGSVNPAGANNNIFTGLAGGIYSIRVVTADGCFFNTTASVGTNCTSPCTLVATSTVTDLVCHNGTTGRITVSASGGTGLYEYSLDGTTYQNIAVFNNLTAGNYT</sequence>
<dbReference type="InterPro" id="IPR025667">
    <property type="entry name" value="SprB_repeat"/>
</dbReference>
<dbReference type="Pfam" id="PF13573">
    <property type="entry name" value="SprB"/>
    <property type="match status" value="2"/>
</dbReference>
<keyword evidence="2" id="KW-1185">Reference proteome</keyword>
<dbReference type="AlphaFoldDB" id="A0AAE3UKC3"/>
<reference evidence="1" key="1">
    <citation type="submission" date="2023-05" db="EMBL/GenBank/DDBJ databases">
        <authorList>
            <person name="Zhang X."/>
        </authorList>
    </citation>
    <scope>NUCLEOTIDE SEQUENCE</scope>
    <source>
        <strain evidence="1">BD1B2-1</strain>
    </source>
</reference>
<proteinExistence type="predicted"/>
<feature type="non-terminal residue" evidence="1">
    <location>
        <position position="1"/>
    </location>
</feature>